<feature type="domain" description="Lnb N-terminal periplasmic" evidence="2">
    <location>
        <begin position="126"/>
        <end position="281"/>
    </location>
</feature>
<dbReference type="Pfam" id="PF13387">
    <property type="entry name" value="Lnb_N"/>
    <property type="match status" value="1"/>
</dbReference>
<reference evidence="3 4" key="1">
    <citation type="submission" date="2020-08" db="EMBL/GenBank/DDBJ databases">
        <title>Stenotrophomonas sp. W1S232.</title>
        <authorList>
            <person name="Deng Y."/>
        </authorList>
    </citation>
    <scope>NUCLEOTIDE SEQUENCE [LARGE SCALE GENOMIC DNA]</scope>
    <source>
        <strain evidence="3 4">W1S232</strain>
    </source>
</reference>
<gene>
    <name evidence="3" type="ORF">H4O09_08620</name>
</gene>
<dbReference type="EMBL" id="JACIUV010000003">
    <property type="protein sequence ID" value="MBB1117112.1"/>
    <property type="molecule type" value="Genomic_DNA"/>
</dbReference>
<dbReference type="Proteomes" id="UP000550609">
    <property type="component" value="Unassembled WGS sequence"/>
</dbReference>
<evidence type="ECO:0000256" key="1">
    <source>
        <dbReference type="SAM" id="Phobius"/>
    </source>
</evidence>
<name>A0A7W3V127_9GAMM</name>
<sequence length="339" mass="37938">MGRWLVQVLVMLLVAAVALWGAGVLHFHLSGIAGGLLLLCWSALSVGLLLALAGASQRWQGRLGLVFMLGLLALGIGWNQITPAQDRAWADDVARRLQVRSFDGRHVVLDNVRNFTWRSEQDYDIAWEQRRYDLDQLRSADVLLSYWMGPVIAHTLVSFGFADGRQLVFSLEIRKEQGESFDALAGFFRRYEMTLVAADERDIVATRTNARGEEVYLYRVSGLRGKALRDLFVAYLRKAQELDRQPAFYNSLTSNCTTIVWALARSINADLPLDWRLLASGYLAGYLQQLGALAPGHEQAELQQRGRITQRARADGGSTLFSQRIRQGVPGIDQGETDE</sequence>
<evidence type="ECO:0000259" key="2">
    <source>
        <dbReference type="Pfam" id="PF13387"/>
    </source>
</evidence>
<protein>
    <submittedName>
        <fullName evidence="3">DUF4105 domain-containing protein</fullName>
    </submittedName>
</protein>
<proteinExistence type="predicted"/>
<comment type="caution">
    <text evidence="3">The sequence shown here is derived from an EMBL/GenBank/DDBJ whole genome shotgun (WGS) entry which is preliminary data.</text>
</comment>
<dbReference type="AlphaFoldDB" id="A0A7W3V127"/>
<accession>A0A7W3V127</accession>
<feature type="transmembrane region" description="Helical" evidence="1">
    <location>
        <begin position="31"/>
        <end position="51"/>
    </location>
</feature>
<keyword evidence="1" id="KW-0812">Transmembrane</keyword>
<feature type="transmembrane region" description="Helical" evidence="1">
    <location>
        <begin position="63"/>
        <end position="81"/>
    </location>
</feature>
<evidence type="ECO:0000313" key="3">
    <source>
        <dbReference type="EMBL" id="MBB1117112.1"/>
    </source>
</evidence>
<keyword evidence="1" id="KW-0472">Membrane</keyword>
<evidence type="ECO:0000313" key="4">
    <source>
        <dbReference type="Proteomes" id="UP000550609"/>
    </source>
</evidence>
<dbReference type="InterPro" id="IPR025178">
    <property type="entry name" value="Lnb_N"/>
</dbReference>
<organism evidence="3 4">
    <name type="scientific">Stenotrophomonas koreensis</name>
    <dbReference type="NCBI Taxonomy" id="266128"/>
    <lineage>
        <taxon>Bacteria</taxon>
        <taxon>Pseudomonadati</taxon>
        <taxon>Pseudomonadota</taxon>
        <taxon>Gammaproteobacteria</taxon>
        <taxon>Lysobacterales</taxon>
        <taxon>Lysobacteraceae</taxon>
        <taxon>Stenotrophomonas</taxon>
    </lineage>
</organism>
<keyword evidence="1" id="KW-1133">Transmembrane helix</keyword>